<evidence type="ECO:0000256" key="2">
    <source>
        <dbReference type="SAM" id="Phobius"/>
    </source>
</evidence>
<dbReference type="AlphaFoldDB" id="A0A8J4GDT7"/>
<feature type="transmembrane region" description="Helical" evidence="2">
    <location>
        <begin position="57"/>
        <end position="77"/>
    </location>
</feature>
<feature type="transmembrane region" description="Helical" evidence="2">
    <location>
        <begin position="84"/>
        <end position="107"/>
    </location>
</feature>
<feature type="compositionally biased region" description="Polar residues" evidence="1">
    <location>
        <begin position="172"/>
        <end position="181"/>
    </location>
</feature>
<dbReference type="EMBL" id="BNCQ01000017">
    <property type="protein sequence ID" value="GIM05100.1"/>
    <property type="molecule type" value="Genomic_DNA"/>
</dbReference>
<protein>
    <submittedName>
        <fullName evidence="4">Uncharacterized protein</fullName>
    </submittedName>
</protein>
<accession>A0A8J4GDT7</accession>
<evidence type="ECO:0000313" key="4">
    <source>
        <dbReference type="EMBL" id="GIM05100.1"/>
    </source>
</evidence>
<feature type="region of interest" description="Disordered" evidence="1">
    <location>
        <begin position="14"/>
        <end position="46"/>
    </location>
</feature>
<reference evidence="4" key="1">
    <citation type="journal article" date="2021" name="Proc. Natl. Acad. Sci. U.S.A.">
        <title>Three genomes in the algal genus Volvox reveal the fate of a haploid sex-determining region after a transition to homothallism.</title>
        <authorList>
            <person name="Yamamoto K."/>
            <person name="Hamaji T."/>
            <person name="Kawai-Toyooka H."/>
            <person name="Matsuzaki R."/>
            <person name="Takahashi F."/>
            <person name="Nishimura Y."/>
            <person name="Kawachi M."/>
            <person name="Noguchi H."/>
            <person name="Minakuchi Y."/>
            <person name="Umen J.G."/>
            <person name="Toyoda A."/>
            <person name="Nozaki H."/>
        </authorList>
    </citation>
    <scope>NUCLEOTIDE SEQUENCE</scope>
    <source>
        <strain evidence="4">NIES-3785</strain>
        <strain evidence="3">NIES-3786</strain>
    </source>
</reference>
<feature type="compositionally biased region" description="Polar residues" evidence="1">
    <location>
        <begin position="20"/>
        <end position="33"/>
    </location>
</feature>
<keyword evidence="2" id="KW-0812">Transmembrane</keyword>
<dbReference type="Proteomes" id="UP000747110">
    <property type="component" value="Unassembled WGS sequence"/>
</dbReference>
<name>A0A8J4GDT7_9CHLO</name>
<feature type="region of interest" description="Disordered" evidence="1">
    <location>
        <begin position="153"/>
        <end position="212"/>
    </location>
</feature>
<evidence type="ECO:0000313" key="6">
    <source>
        <dbReference type="Proteomes" id="UP000747110"/>
    </source>
</evidence>
<evidence type="ECO:0000256" key="1">
    <source>
        <dbReference type="SAM" id="MobiDB-lite"/>
    </source>
</evidence>
<dbReference type="OrthoDB" id="551831at2759"/>
<keyword evidence="6" id="KW-1185">Reference proteome</keyword>
<comment type="caution">
    <text evidence="4">The sequence shown here is derived from an EMBL/GenBank/DDBJ whole genome shotgun (WGS) entry which is preliminary data.</text>
</comment>
<gene>
    <name evidence="3" type="ORF">Vretifemale_18802</name>
    <name evidence="4" type="ORF">Vretimale_9584</name>
</gene>
<evidence type="ECO:0000313" key="5">
    <source>
        <dbReference type="Proteomes" id="UP000722791"/>
    </source>
</evidence>
<evidence type="ECO:0000313" key="3">
    <source>
        <dbReference type="EMBL" id="GIL91136.1"/>
    </source>
</evidence>
<keyword evidence="2" id="KW-0472">Membrane</keyword>
<organism evidence="4 5">
    <name type="scientific">Volvox reticuliferus</name>
    <dbReference type="NCBI Taxonomy" id="1737510"/>
    <lineage>
        <taxon>Eukaryota</taxon>
        <taxon>Viridiplantae</taxon>
        <taxon>Chlorophyta</taxon>
        <taxon>core chlorophytes</taxon>
        <taxon>Chlorophyceae</taxon>
        <taxon>CS clade</taxon>
        <taxon>Chlamydomonadales</taxon>
        <taxon>Volvocaceae</taxon>
        <taxon>Volvox</taxon>
    </lineage>
</organism>
<dbReference type="Proteomes" id="UP000722791">
    <property type="component" value="Unassembled WGS sequence"/>
</dbReference>
<dbReference type="EMBL" id="BNCP01000062">
    <property type="protein sequence ID" value="GIL91136.1"/>
    <property type="molecule type" value="Genomic_DNA"/>
</dbReference>
<keyword evidence="2" id="KW-1133">Transmembrane helix</keyword>
<sequence>MVKIINGEIVADDDPRLQQRHQTNVSSPSARPSETQHDGARQPASPGFSLEAPPLQFVPAGAGFLGLPNAVVFGVLISREIIAAAVLGGIFLGWNKIAFAMILYYLFMAFKSRSLANPQSAAAASPQSGEGAGPPRQQQQDWLTNMLKNYLEGPKPRSRVRPGAMGSGDRSGPTTRLQETVQVGAPSPSEGAGGPGPSWAAFQGRGNKLGGK</sequence>
<proteinExistence type="predicted"/>